<name>A0ABN1D5W3_9BURK</name>
<protein>
    <submittedName>
        <fullName evidence="1">Uncharacterized protein</fullName>
    </submittedName>
</protein>
<dbReference type="RefSeq" id="WP_343928867.1">
    <property type="nucleotide sequence ID" value="NZ_BAAAEN010000059.1"/>
</dbReference>
<evidence type="ECO:0000313" key="2">
    <source>
        <dbReference type="Proteomes" id="UP001501706"/>
    </source>
</evidence>
<dbReference type="Proteomes" id="UP001501706">
    <property type="component" value="Unassembled WGS sequence"/>
</dbReference>
<organism evidence="1 2">
    <name type="scientific">Pigmentiphaga daeguensis</name>
    <dbReference type="NCBI Taxonomy" id="414049"/>
    <lineage>
        <taxon>Bacteria</taxon>
        <taxon>Pseudomonadati</taxon>
        <taxon>Pseudomonadota</taxon>
        <taxon>Betaproteobacteria</taxon>
        <taxon>Burkholderiales</taxon>
        <taxon>Alcaligenaceae</taxon>
        <taxon>Pigmentiphaga</taxon>
    </lineage>
</organism>
<reference evidence="1 2" key="1">
    <citation type="journal article" date="2019" name="Int. J. Syst. Evol. Microbiol.">
        <title>The Global Catalogue of Microorganisms (GCM) 10K type strain sequencing project: providing services to taxonomists for standard genome sequencing and annotation.</title>
        <authorList>
            <consortium name="The Broad Institute Genomics Platform"/>
            <consortium name="The Broad Institute Genome Sequencing Center for Infectious Disease"/>
            <person name="Wu L."/>
            <person name="Ma J."/>
        </authorList>
    </citation>
    <scope>NUCLEOTIDE SEQUENCE [LARGE SCALE GENOMIC DNA]</scope>
    <source>
        <strain evidence="1 2">JCM 14330</strain>
    </source>
</reference>
<gene>
    <name evidence="1" type="ORF">GCM10009097_59810</name>
</gene>
<accession>A0ABN1D5W3</accession>
<comment type="caution">
    <text evidence="1">The sequence shown here is derived from an EMBL/GenBank/DDBJ whole genome shotgun (WGS) entry which is preliminary data.</text>
</comment>
<dbReference type="EMBL" id="BAAAEN010000059">
    <property type="protein sequence ID" value="GAA0535094.1"/>
    <property type="molecule type" value="Genomic_DNA"/>
</dbReference>
<keyword evidence="2" id="KW-1185">Reference proteome</keyword>
<sequence length="66" mass="7283">MSSTNPFKNLTPAQLEKAMSEGLSKLLGSPVHVSIDGLSYHDSEDFMDRNRLAISSVVLEKEPNYS</sequence>
<proteinExistence type="predicted"/>
<evidence type="ECO:0000313" key="1">
    <source>
        <dbReference type="EMBL" id="GAA0535094.1"/>
    </source>
</evidence>